<dbReference type="GO" id="GO:0003700">
    <property type="term" value="F:DNA-binding transcription factor activity"/>
    <property type="evidence" value="ECO:0007669"/>
    <property type="project" value="InterPro"/>
</dbReference>
<evidence type="ECO:0000256" key="1">
    <source>
        <dbReference type="ARBA" id="ARBA00023015"/>
    </source>
</evidence>
<dbReference type="PANTHER" id="PTHR43280:SF2">
    <property type="entry name" value="HTH-TYPE TRANSCRIPTIONAL REGULATOR EXSA"/>
    <property type="match status" value="1"/>
</dbReference>
<dbReference type="GO" id="GO:0000160">
    <property type="term" value="P:phosphorelay signal transduction system"/>
    <property type="evidence" value="ECO:0007669"/>
    <property type="project" value="InterPro"/>
</dbReference>
<dbReference type="SUPFAM" id="SSF46689">
    <property type="entry name" value="Homeodomain-like"/>
    <property type="match status" value="2"/>
</dbReference>
<evidence type="ECO:0000259" key="6">
    <source>
        <dbReference type="PROSITE" id="PS50110"/>
    </source>
</evidence>
<protein>
    <recommendedName>
        <fullName evidence="9">Response regulator</fullName>
    </recommendedName>
</protein>
<dbReference type="InterPro" id="IPR018060">
    <property type="entry name" value="HTH_AraC"/>
</dbReference>
<feature type="domain" description="Response regulatory" evidence="6">
    <location>
        <begin position="6"/>
        <end position="125"/>
    </location>
</feature>
<sequence length="550" mass="63544">MNDLGKVLIVEDEKEIRKGLCSHPMWRELNIGPLYEADDGHTALEIVRQWPGIRLVITDIRMKHMSGLELIQKLYEELAFDGKVIIISGYDDFQYARKAMSYGVVDFLLKPVNMAELGQVVMKALFLLEKEEKQQNSLSIMEDAMPKLRESMLQEMVEQAGRGSAAPSIHHLLDQYDISWVGSDKLMLMLLEADNLKSYVHQGYSSTEQNRIMFAVGNVLEHSLLEQAEQAGRYVRFRTMSEDKWVVLFSVPQGSSAAFANWIHTFKSMIASRIKKYVKVTATIVMTPEGTMEMLPDLYKDALDRLTQTKIYGDAEAANELELEALNAFRDVDLLMETKALADLLKHGEEHDVREAMSLFPVMVRERGVSLLRDVHHLVFEWLLEVFDDARRLGWKNEEWRKKPLLVWEKIESFDTVEALHLLVLDYLLKVNAELQGSPRNQILQKAEQYIQEHFSEPITVQMVADYVYLSPEWLSTLFKKNVGMTFLDYVTHLRMEKAKELLQDVSLKIYQISSDVGYRDTVYFSKLFKKKFGYTPNEYRNLKGIDGND</sequence>
<evidence type="ECO:0000256" key="3">
    <source>
        <dbReference type="ARBA" id="ARBA00023163"/>
    </source>
</evidence>
<dbReference type="Gene3D" id="3.40.50.2300">
    <property type="match status" value="1"/>
</dbReference>
<dbReference type="InterPro" id="IPR001789">
    <property type="entry name" value="Sig_transdc_resp-reg_receiver"/>
</dbReference>
<keyword evidence="1" id="KW-0805">Transcription regulation</keyword>
<name>A0A917GPE1_9BACL</name>
<proteinExistence type="predicted"/>
<dbReference type="InterPro" id="IPR018062">
    <property type="entry name" value="HTH_AraC-typ_CS"/>
</dbReference>
<keyword evidence="4" id="KW-0597">Phosphoprotein</keyword>
<evidence type="ECO:0000313" key="8">
    <source>
        <dbReference type="Proteomes" id="UP000600247"/>
    </source>
</evidence>
<dbReference type="PRINTS" id="PR00032">
    <property type="entry name" value="HTHARAC"/>
</dbReference>
<dbReference type="EMBL" id="BMHY01000001">
    <property type="protein sequence ID" value="GGG53494.1"/>
    <property type="molecule type" value="Genomic_DNA"/>
</dbReference>
<organism evidence="7 8">
    <name type="scientific">Paenibacillus radicis</name>
    <name type="common">ex Gao et al. 2016</name>
    <dbReference type="NCBI Taxonomy" id="1737354"/>
    <lineage>
        <taxon>Bacteria</taxon>
        <taxon>Bacillati</taxon>
        <taxon>Bacillota</taxon>
        <taxon>Bacilli</taxon>
        <taxon>Bacillales</taxon>
        <taxon>Paenibacillaceae</taxon>
        <taxon>Paenibacillus</taxon>
    </lineage>
</organism>
<feature type="domain" description="HTH araC/xylS-type" evidence="5">
    <location>
        <begin position="445"/>
        <end position="543"/>
    </location>
</feature>
<dbReference type="RefSeq" id="WP_188887140.1">
    <property type="nucleotide sequence ID" value="NZ_BMHY01000001.1"/>
</dbReference>
<keyword evidence="2" id="KW-0238">DNA-binding</keyword>
<dbReference type="PROSITE" id="PS00041">
    <property type="entry name" value="HTH_ARAC_FAMILY_1"/>
    <property type="match status" value="1"/>
</dbReference>
<feature type="modified residue" description="4-aspartylphosphate" evidence="4">
    <location>
        <position position="59"/>
    </location>
</feature>
<dbReference type="Pfam" id="PF12833">
    <property type="entry name" value="HTH_18"/>
    <property type="match status" value="1"/>
</dbReference>
<dbReference type="GO" id="GO:0043565">
    <property type="term" value="F:sequence-specific DNA binding"/>
    <property type="evidence" value="ECO:0007669"/>
    <property type="project" value="InterPro"/>
</dbReference>
<dbReference type="PROSITE" id="PS01124">
    <property type="entry name" value="HTH_ARAC_FAMILY_2"/>
    <property type="match status" value="1"/>
</dbReference>
<accession>A0A917GPE1</accession>
<keyword evidence="8" id="KW-1185">Reference proteome</keyword>
<dbReference type="SMART" id="SM00448">
    <property type="entry name" value="REC"/>
    <property type="match status" value="1"/>
</dbReference>
<dbReference type="PANTHER" id="PTHR43280">
    <property type="entry name" value="ARAC-FAMILY TRANSCRIPTIONAL REGULATOR"/>
    <property type="match status" value="1"/>
</dbReference>
<dbReference type="InterPro" id="IPR020449">
    <property type="entry name" value="Tscrpt_reg_AraC-type_HTH"/>
</dbReference>
<dbReference type="PROSITE" id="PS50110">
    <property type="entry name" value="RESPONSE_REGULATORY"/>
    <property type="match status" value="1"/>
</dbReference>
<dbReference type="SMART" id="SM00342">
    <property type="entry name" value="HTH_ARAC"/>
    <property type="match status" value="1"/>
</dbReference>
<dbReference type="SUPFAM" id="SSF52172">
    <property type="entry name" value="CheY-like"/>
    <property type="match status" value="1"/>
</dbReference>
<dbReference type="Pfam" id="PF00072">
    <property type="entry name" value="Response_reg"/>
    <property type="match status" value="1"/>
</dbReference>
<evidence type="ECO:0000256" key="2">
    <source>
        <dbReference type="ARBA" id="ARBA00023125"/>
    </source>
</evidence>
<evidence type="ECO:0000256" key="4">
    <source>
        <dbReference type="PROSITE-ProRule" id="PRU00169"/>
    </source>
</evidence>
<dbReference type="AlphaFoldDB" id="A0A917GPE1"/>
<evidence type="ECO:0000259" key="5">
    <source>
        <dbReference type="PROSITE" id="PS01124"/>
    </source>
</evidence>
<evidence type="ECO:0008006" key="9">
    <source>
        <dbReference type="Google" id="ProtNLM"/>
    </source>
</evidence>
<dbReference type="CDD" id="cd17536">
    <property type="entry name" value="REC_YesN-like"/>
    <property type="match status" value="1"/>
</dbReference>
<evidence type="ECO:0000313" key="7">
    <source>
        <dbReference type="EMBL" id="GGG53494.1"/>
    </source>
</evidence>
<gene>
    <name evidence="7" type="ORF">GCM10010918_02710</name>
</gene>
<dbReference type="InterPro" id="IPR009057">
    <property type="entry name" value="Homeodomain-like_sf"/>
</dbReference>
<keyword evidence="3" id="KW-0804">Transcription</keyword>
<dbReference type="InterPro" id="IPR011006">
    <property type="entry name" value="CheY-like_superfamily"/>
</dbReference>
<comment type="caution">
    <text evidence="7">The sequence shown here is derived from an EMBL/GenBank/DDBJ whole genome shotgun (WGS) entry which is preliminary data.</text>
</comment>
<dbReference type="Proteomes" id="UP000600247">
    <property type="component" value="Unassembled WGS sequence"/>
</dbReference>
<reference evidence="7 8" key="1">
    <citation type="journal article" date="2014" name="Int. J. Syst. Evol. Microbiol.">
        <title>Complete genome sequence of Corynebacterium casei LMG S-19264T (=DSM 44701T), isolated from a smear-ripened cheese.</title>
        <authorList>
            <consortium name="US DOE Joint Genome Institute (JGI-PGF)"/>
            <person name="Walter F."/>
            <person name="Albersmeier A."/>
            <person name="Kalinowski J."/>
            <person name="Ruckert C."/>
        </authorList>
    </citation>
    <scope>NUCLEOTIDE SEQUENCE [LARGE SCALE GENOMIC DNA]</scope>
    <source>
        <strain evidence="7 8">CGMCC 1.15286</strain>
    </source>
</reference>
<dbReference type="Gene3D" id="1.10.10.60">
    <property type="entry name" value="Homeodomain-like"/>
    <property type="match status" value="2"/>
</dbReference>